<dbReference type="AlphaFoldDB" id="A0A9D3TJS3"/>
<evidence type="ECO:0000313" key="3">
    <source>
        <dbReference type="Proteomes" id="UP001046870"/>
    </source>
</evidence>
<gene>
    <name evidence="2" type="ORF">MATL_G00011460</name>
</gene>
<comment type="caution">
    <text evidence="2">The sequence shown here is derived from an EMBL/GenBank/DDBJ whole genome shotgun (WGS) entry which is preliminary data.</text>
</comment>
<reference evidence="2" key="1">
    <citation type="submission" date="2021-01" db="EMBL/GenBank/DDBJ databases">
        <authorList>
            <person name="Zahm M."/>
            <person name="Roques C."/>
            <person name="Cabau C."/>
            <person name="Klopp C."/>
            <person name="Donnadieu C."/>
            <person name="Jouanno E."/>
            <person name="Lampietro C."/>
            <person name="Louis A."/>
            <person name="Herpin A."/>
            <person name="Echchiki A."/>
            <person name="Berthelot C."/>
            <person name="Parey E."/>
            <person name="Roest-Crollius H."/>
            <person name="Braasch I."/>
            <person name="Postlethwait J."/>
            <person name="Bobe J."/>
            <person name="Montfort J."/>
            <person name="Bouchez O."/>
            <person name="Begum T."/>
            <person name="Mejri S."/>
            <person name="Adams A."/>
            <person name="Chen W.-J."/>
            <person name="Guiguen Y."/>
        </authorList>
    </citation>
    <scope>NUCLEOTIDE SEQUENCE</scope>
    <source>
        <strain evidence="2">YG-15Mar2019-1</strain>
        <tissue evidence="2">Brain</tissue>
    </source>
</reference>
<protein>
    <submittedName>
        <fullName evidence="2">Uncharacterized protein</fullName>
    </submittedName>
</protein>
<sequence>MRGVDEGENVGVREVEQTTQVDGRTEFYQQLDTPSLDFTAQKSRIALKNPLTRRPKDPRTLLHIPSLSPTPSTIPQPEQLNIGPVGVKVGGAGTIGIRLPGIGGGFPVLKKTQGGVKERENVTAQNPEKELISAVSEVKKEPRSEKGGVTGVKMGGIGAIGVKLPAFSTGLPVLRKTDRGIKMRETPEENMTSHSDREGAGVVKGVGIPAVKLPGLGLGFPVLRKTERGVKIREDTEGCAQQKSEVEQNVTDKVHQEMLTKAKPKWTPPGKAGIGTGSHPVMAELKNKLKKTEE</sequence>
<proteinExistence type="predicted"/>
<evidence type="ECO:0000313" key="2">
    <source>
        <dbReference type="EMBL" id="KAG7492219.1"/>
    </source>
</evidence>
<dbReference type="Proteomes" id="UP001046870">
    <property type="component" value="Chromosome 1"/>
</dbReference>
<evidence type="ECO:0000256" key="1">
    <source>
        <dbReference type="SAM" id="MobiDB-lite"/>
    </source>
</evidence>
<feature type="region of interest" description="Disordered" evidence="1">
    <location>
        <begin position="260"/>
        <end position="281"/>
    </location>
</feature>
<accession>A0A9D3TJS3</accession>
<keyword evidence="3" id="KW-1185">Reference proteome</keyword>
<feature type="compositionally biased region" description="Polar residues" evidence="1">
    <location>
        <begin position="17"/>
        <end position="26"/>
    </location>
</feature>
<dbReference type="OrthoDB" id="8961857at2759"/>
<name>A0A9D3TJS3_MEGAT</name>
<dbReference type="EMBL" id="JAFDVH010000001">
    <property type="protein sequence ID" value="KAG7492219.1"/>
    <property type="molecule type" value="Genomic_DNA"/>
</dbReference>
<organism evidence="2 3">
    <name type="scientific">Megalops atlanticus</name>
    <name type="common">Tarpon</name>
    <name type="synonym">Clupea gigantea</name>
    <dbReference type="NCBI Taxonomy" id="7932"/>
    <lineage>
        <taxon>Eukaryota</taxon>
        <taxon>Metazoa</taxon>
        <taxon>Chordata</taxon>
        <taxon>Craniata</taxon>
        <taxon>Vertebrata</taxon>
        <taxon>Euteleostomi</taxon>
        <taxon>Actinopterygii</taxon>
        <taxon>Neopterygii</taxon>
        <taxon>Teleostei</taxon>
        <taxon>Elopiformes</taxon>
        <taxon>Megalopidae</taxon>
        <taxon>Megalops</taxon>
    </lineage>
</organism>
<feature type="region of interest" description="Disordered" evidence="1">
    <location>
        <begin position="1"/>
        <end position="26"/>
    </location>
</feature>